<protein>
    <submittedName>
        <fullName evidence="2">Uncharacterized protein</fullName>
    </submittedName>
</protein>
<proteinExistence type="predicted"/>
<feature type="non-terminal residue" evidence="2">
    <location>
        <position position="75"/>
    </location>
</feature>
<dbReference type="EMBL" id="HACG01043644">
    <property type="protein sequence ID" value="CEK90509.1"/>
    <property type="molecule type" value="Transcribed_RNA"/>
</dbReference>
<gene>
    <name evidence="2" type="primary">ORF177241</name>
    <name evidence="1" type="synonym">ORF177240</name>
</gene>
<dbReference type="AlphaFoldDB" id="A0A0B7BEE1"/>
<evidence type="ECO:0000313" key="2">
    <source>
        <dbReference type="EMBL" id="CEK90510.1"/>
    </source>
</evidence>
<evidence type="ECO:0000313" key="1">
    <source>
        <dbReference type="EMBL" id="CEK90509.1"/>
    </source>
</evidence>
<sequence>MIKSTRKPPILTQDDYLKMSRLEQVVFLYLRTGDIQLCSHMYRKFNIGNSDMWTGTSDCRKYKVLVLVEISQYYD</sequence>
<organism evidence="2">
    <name type="scientific">Arion vulgaris</name>
    <dbReference type="NCBI Taxonomy" id="1028688"/>
    <lineage>
        <taxon>Eukaryota</taxon>
        <taxon>Metazoa</taxon>
        <taxon>Spiralia</taxon>
        <taxon>Lophotrochozoa</taxon>
        <taxon>Mollusca</taxon>
        <taxon>Gastropoda</taxon>
        <taxon>Heterobranchia</taxon>
        <taxon>Euthyneura</taxon>
        <taxon>Panpulmonata</taxon>
        <taxon>Eupulmonata</taxon>
        <taxon>Stylommatophora</taxon>
        <taxon>Helicina</taxon>
        <taxon>Arionoidea</taxon>
        <taxon>Arionidae</taxon>
        <taxon>Arion</taxon>
    </lineage>
</organism>
<dbReference type="EMBL" id="HACG01043645">
    <property type="protein sequence ID" value="CEK90510.1"/>
    <property type="molecule type" value="Transcribed_RNA"/>
</dbReference>
<accession>A0A0B7BEE1</accession>
<reference evidence="2" key="1">
    <citation type="submission" date="2014-12" db="EMBL/GenBank/DDBJ databases">
        <title>Insight into the proteome of Arion vulgaris.</title>
        <authorList>
            <person name="Aradska J."/>
            <person name="Bulat T."/>
            <person name="Smidak R."/>
            <person name="Sarate P."/>
            <person name="Gangsoo J."/>
            <person name="Sialana F."/>
            <person name="Bilban M."/>
            <person name="Lubec G."/>
        </authorList>
    </citation>
    <scope>NUCLEOTIDE SEQUENCE</scope>
    <source>
        <tissue evidence="2">Skin</tissue>
    </source>
</reference>
<name>A0A0B7BEE1_9EUPU</name>